<reference evidence="1" key="1">
    <citation type="submission" date="2022-08" db="EMBL/GenBank/DDBJ databases">
        <title>Genome Sequence of Lecanicillium fungicola.</title>
        <authorList>
            <person name="Buettner E."/>
        </authorList>
    </citation>
    <scope>NUCLEOTIDE SEQUENCE</scope>
    <source>
        <strain evidence="1">Babe33</strain>
    </source>
</reference>
<organism evidence="1 2">
    <name type="scientific">Zarea fungicola</name>
    <dbReference type="NCBI Taxonomy" id="93591"/>
    <lineage>
        <taxon>Eukaryota</taxon>
        <taxon>Fungi</taxon>
        <taxon>Dikarya</taxon>
        <taxon>Ascomycota</taxon>
        <taxon>Pezizomycotina</taxon>
        <taxon>Sordariomycetes</taxon>
        <taxon>Hypocreomycetidae</taxon>
        <taxon>Hypocreales</taxon>
        <taxon>Cordycipitaceae</taxon>
        <taxon>Zarea</taxon>
    </lineage>
</organism>
<evidence type="ECO:0000313" key="1">
    <source>
        <dbReference type="EMBL" id="KAJ2971199.1"/>
    </source>
</evidence>
<sequence>MGKAAYSSDDEATLYSPTSPIDDDKRDLLKTPPEKVHPVDTGLHAWLFLCASFLIEALALGFPGAFGVFQSYYSTHAPFKDAPGLPIVSTCAMGIMYLGMPITMGIQRLSPRLSIWSPLIGIFIMTGSLVAASFSTTVPHLIGTQGVGQSGGQGGGRYFNRIWETTNMPHNHDADAKLRVWRKVDDELQLTEKGLLSWTK</sequence>
<accession>A0ACC1MY93</accession>
<evidence type="ECO:0000313" key="2">
    <source>
        <dbReference type="Proteomes" id="UP001143910"/>
    </source>
</evidence>
<dbReference type="EMBL" id="JANJQO010001386">
    <property type="protein sequence ID" value="KAJ2971199.1"/>
    <property type="molecule type" value="Genomic_DNA"/>
</dbReference>
<name>A0ACC1MY93_9HYPO</name>
<protein>
    <submittedName>
        <fullName evidence="1">Uncharacterized protein</fullName>
    </submittedName>
</protein>
<proteinExistence type="predicted"/>
<gene>
    <name evidence="1" type="ORF">NQ176_g7814</name>
</gene>
<comment type="caution">
    <text evidence="1">The sequence shown here is derived from an EMBL/GenBank/DDBJ whole genome shotgun (WGS) entry which is preliminary data.</text>
</comment>
<keyword evidence="2" id="KW-1185">Reference proteome</keyword>
<dbReference type="Proteomes" id="UP001143910">
    <property type="component" value="Unassembled WGS sequence"/>
</dbReference>